<evidence type="ECO:0000313" key="6">
    <source>
        <dbReference type="Proteomes" id="UP000004221"/>
    </source>
</evidence>
<dbReference type="PANTHER" id="PTHR44846:SF1">
    <property type="entry name" value="MANNOSYL-D-GLYCERATE TRANSPORT_METABOLISM SYSTEM REPRESSOR MNGR-RELATED"/>
    <property type="match status" value="1"/>
</dbReference>
<dbReference type="SMART" id="SM00345">
    <property type="entry name" value="HTH_GNTR"/>
    <property type="match status" value="1"/>
</dbReference>
<reference evidence="5 6" key="1">
    <citation type="journal article" date="2012" name="ISME J.">
        <title>Nitrification expanded: discovery, physiology and genomics of a nitrite-oxidizing bacterium from the phylum Chloroflexi.</title>
        <authorList>
            <person name="Sorokin D.Y."/>
            <person name="Lucker S."/>
            <person name="Vejmelkova D."/>
            <person name="Kostrikina N.A."/>
            <person name="Kleerebezem R."/>
            <person name="Rijpstra W.I."/>
            <person name="Damste J.S."/>
            <person name="Le Paslier D."/>
            <person name="Muyzer G."/>
            <person name="Wagner M."/>
            <person name="van Loosdrecht M.C."/>
            <person name="Daims H."/>
        </authorList>
    </citation>
    <scope>NUCLEOTIDE SEQUENCE [LARGE SCALE GENOMIC DNA]</scope>
    <source>
        <strain evidence="6">none</strain>
    </source>
</reference>
<dbReference type="EMBL" id="CAGS01000359">
    <property type="protein sequence ID" value="CCF84928.1"/>
    <property type="molecule type" value="Genomic_DNA"/>
</dbReference>
<dbReference type="InterPro" id="IPR028978">
    <property type="entry name" value="Chorismate_lyase_/UTRA_dom_sf"/>
</dbReference>
<dbReference type="GO" id="GO:0045892">
    <property type="term" value="P:negative regulation of DNA-templated transcription"/>
    <property type="evidence" value="ECO:0007669"/>
    <property type="project" value="TreeGrafter"/>
</dbReference>
<keyword evidence="6" id="KW-1185">Reference proteome</keyword>
<evidence type="ECO:0000256" key="3">
    <source>
        <dbReference type="ARBA" id="ARBA00023163"/>
    </source>
</evidence>
<dbReference type="InterPro" id="IPR036388">
    <property type="entry name" value="WH-like_DNA-bd_sf"/>
</dbReference>
<name>I4EJR6_9BACT</name>
<evidence type="ECO:0000259" key="4">
    <source>
        <dbReference type="PROSITE" id="PS50949"/>
    </source>
</evidence>
<dbReference type="PANTHER" id="PTHR44846">
    <property type="entry name" value="MANNOSYL-D-GLYCERATE TRANSPORT/METABOLISM SYSTEM REPRESSOR MNGR-RELATED"/>
    <property type="match status" value="1"/>
</dbReference>
<keyword evidence="1" id="KW-0805">Transcription regulation</keyword>
<dbReference type="PRINTS" id="PR00035">
    <property type="entry name" value="HTHGNTR"/>
</dbReference>
<evidence type="ECO:0000256" key="1">
    <source>
        <dbReference type="ARBA" id="ARBA00023015"/>
    </source>
</evidence>
<dbReference type="FunFam" id="1.10.10.10:FF:000079">
    <property type="entry name" value="GntR family transcriptional regulator"/>
    <property type="match status" value="1"/>
</dbReference>
<dbReference type="Proteomes" id="UP000004221">
    <property type="component" value="Unassembled WGS sequence"/>
</dbReference>
<keyword evidence="3" id="KW-0804">Transcription</keyword>
<evidence type="ECO:0000313" key="5">
    <source>
        <dbReference type="EMBL" id="CCF84928.1"/>
    </source>
</evidence>
<feature type="domain" description="HTH gntR-type" evidence="4">
    <location>
        <begin position="9"/>
        <end position="77"/>
    </location>
</feature>
<dbReference type="AlphaFoldDB" id="I4EJR6"/>
<dbReference type="InterPro" id="IPR050679">
    <property type="entry name" value="Bact_HTH_transcr_reg"/>
</dbReference>
<dbReference type="Pfam" id="PF07702">
    <property type="entry name" value="UTRA"/>
    <property type="match status" value="1"/>
</dbReference>
<dbReference type="GO" id="GO:0003677">
    <property type="term" value="F:DNA binding"/>
    <property type="evidence" value="ECO:0007669"/>
    <property type="project" value="UniProtKB-KW"/>
</dbReference>
<dbReference type="SMART" id="SM00866">
    <property type="entry name" value="UTRA"/>
    <property type="match status" value="1"/>
</dbReference>
<dbReference type="InterPro" id="IPR011663">
    <property type="entry name" value="UTRA"/>
</dbReference>
<comment type="caution">
    <text evidence="5">The sequence shown here is derived from an EMBL/GenBank/DDBJ whole genome shotgun (WGS) entry which is preliminary data.</text>
</comment>
<organism evidence="5 6">
    <name type="scientific">Nitrolancea hollandica Lb</name>
    <dbReference type="NCBI Taxonomy" id="1129897"/>
    <lineage>
        <taxon>Bacteria</taxon>
        <taxon>Pseudomonadati</taxon>
        <taxon>Thermomicrobiota</taxon>
        <taxon>Thermomicrobia</taxon>
        <taxon>Sphaerobacterales</taxon>
        <taxon>Sphaerobacterineae</taxon>
        <taxon>Sphaerobacteraceae</taxon>
        <taxon>Nitrolancea</taxon>
    </lineage>
</organism>
<dbReference type="GO" id="GO:0003700">
    <property type="term" value="F:DNA-binding transcription factor activity"/>
    <property type="evidence" value="ECO:0007669"/>
    <property type="project" value="InterPro"/>
</dbReference>
<dbReference type="Pfam" id="PF00392">
    <property type="entry name" value="GntR"/>
    <property type="match status" value="1"/>
</dbReference>
<dbReference type="InterPro" id="IPR036390">
    <property type="entry name" value="WH_DNA-bd_sf"/>
</dbReference>
<dbReference type="CDD" id="cd07377">
    <property type="entry name" value="WHTH_GntR"/>
    <property type="match status" value="1"/>
</dbReference>
<dbReference type="SUPFAM" id="SSF46785">
    <property type="entry name" value="Winged helix' DNA-binding domain"/>
    <property type="match status" value="1"/>
</dbReference>
<dbReference type="Gene3D" id="1.10.10.10">
    <property type="entry name" value="Winged helix-like DNA-binding domain superfamily/Winged helix DNA-binding domain"/>
    <property type="match status" value="1"/>
</dbReference>
<evidence type="ECO:0000256" key="2">
    <source>
        <dbReference type="ARBA" id="ARBA00023125"/>
    </source>
</evidence>
<proteinExistence type="predicted"/>
<dbReference type="Gene3D" id="3.40.1410.10">
    <property type="entry name" value="Chorismate lyase-like"/>
    <property type="match status" value="1"/>
</dbReference>
<dbReference type="InterPro" id="IPR000524">
    <property type="entry name" value="Tscrpt_reg_HTH_GntR"/>
</dbReference>
<keyword evidence="2" id="KW-0238">DNA-binding</keyword>
<gene>
    <name evidence="5" type="ORF">NITHO_4210005</name>
</gene>
<protein>
    <submittedName>
        <fullName evidence="5">Transcriptional regulator, GntR family</fullName>
    </submittedName>
</protein>
<dbReference type="PROSITE" id="PS50949">
    <property type="entry name" value="HTH_GNTR"/>
    <property type="match status" value="1"/>
</dbReference>
<accession>I4EJR6</accession>
<dbReference type="SUPFAM" id="SSF64288">
    <property type="entry name" value="Chorismate lyase-like"/>
    <property type="match status" value="1"/>
</dbReference>
<sequence>MGLLQAGPVPLYQQLADRLRRQIADGDYRIGDRLPSEDALGEEFGVSRITVRAALDQLSTAGLLQRLRGKGTFVSAPPVEHELIRLTDFVEDMMAAGLSPTSRVLRLDEEPASPEVAAELAIAPGTPVLRLDRLRLGDNAPIAVDTTFLPLRYGRLLEREYLEHETIYRQLETRYGIPVLSGVFMIEVGVASASLAAHLGIDPGSPLLIIRRTSYSANREVVYYQKRFYRADRVRYRLELNREYPNRHSRLTEFAPVFEPGEID</sequence>
<dbReference type="OrthoDB" id="146373at2"/>